<feature type="region of interest" description="Disordered" evidence="1">
    <location>
        <begin position="1"/>
        <end position="24"/>
    </location>
</feature>
<reference evidence="2 3" key="1">
    <citation type="journal article" date="2021" name="Sci. Rep.">
        <title>The genome of the diatom Chaetoceros tenuissimus carries an ancient integrated fragment of an extant virus.</title>
        <authorList>
            <person name="Hongo Y."/>
            <person name="Kimura K."/>
            <person name="Takaki Y."/>
            <person name="Yoshida Y."/>
            <person name="Baba S."/>
            <person name="Kobayashi G."/>
            <person name="Nagasaki K."/>
            <person name="Hano T."/>
            <person name="Tomaru Y."/>
        </authorList>
    </citation>
    <scope>NUCLEOTIDE SEQUENCE [LARGE SCALE GENOMIC DNA]</scope>
    <source>
        <strain evidence="2 3">NIES-3715</strain>
    </source>
</reference>
<accession>A0AAD3D182</accession>
<dbReference type="AlphaFoldDB" id="A0AAD3D182"/>
<organism evidence="2 3">
    <name type="scientific">Chaetoceros tenuissimus</name>
    <dbReference type="NCBI Taxonomy" id="426638"/>
    <lineage>
        <taxon>Eukaryota</taxon>
        <taxon>Sar</taxon>
        <taxon>Stramenopiles</taxon>
        <taxon>Ochrophyta</taxon>
        <taxon>Bacillariophyta</taxon>
        <taxon>Coscinodiscophyceae</taxon>
        <taxon>Chaetocerotophycidae</taxon>
        <taxon>Chaetocerotales</taxon>
        <taxon>Chaetocerotaceae</taxon>
        <taxon>Chaetoceros</taxon>
    </lineage>
</organism>
<gene>
    <name evidence="2" type="ORF">CTEN210_12404</name>
</gene>
<evidence type="ECO:0000256" key="1">
    <source>
        <dbReference type="SAM" id="MobiDB-lite"/>
    </source>
</evidence>
<sequence length="390" mass="44295">MKPPHEHDTRTETGKLEEMKNSGPIKTISPKASLLNHVALLDRRTQMLLFGNGDISLSMEELCRAPRYRKRSFVRRNALNLSSRILQFSPCSSHEDMEKLDDQATSSTKSPDLLDQRPNQECSTAAHNNCWGNMSATQDFVDFHDNERTRKFQISSPIQTQSTVAPRKVSMLGASSEYSNIFQAKCCDLDVGFPRRNSFSSYSSNGEKYPSISNNIDDTNTIEQQLIRTDNRRRSLFNRAFNGFISQEDDKGTDSVEPDETQLKRRGSSLSIQHISQRLRRKSINCWTVDDTTSSSKDPNVSTSDSYNTDQNHRENNLSMVGEITKSFRRASLSILGKHQVSLRRISVDNTPLQKEELKNDNILLTSMKRVDTLNLLNVLNSQSEDDDDC</sequence>
<feature type="compositionally biased region" description="Basic and acidic residues" evidence="1">
    <location>
        <begin position="93"/>
        <end position="102"/>
    </location>
</feature>
<proteinExistence type="predicted"/>
<name>A0AAD3D182_9STRA</name>
<dbReference type="EMBL" id="BLLK01000051">
    <property type="protein sequence ID" value="GFH55928.1"/>
    <property type="molecule type" value="Genomic_DNA"/>
</dbReference>
<feature type="region of interest" description="Disordered" evidence="1">
    <location>
        <begin position="289"/>
        <end position="313"/>
    </location>
</feature>
<evidence type="ECO:0000313" key="3">
    <source>
        <dbReference type="Proteomes" id="UP001054902"/>
    </source>
</evidence>
<feature type="region of interest" description="Disordered" evidence="1">
    <location>
        <begin position="247"/>
        <end position="271"/>
    </location>
</feature>
<feature type="compositionally biased region" description="Polar residues" evidence="1">
    <location>
        <begin position="290"/>
        <end position="310"/>
    </location>
</feature>
<dbReference type="Proteomes" id="UP001054902">
    <property type="component" value="Unassembled WGS sequence"/>
</dbReference>
<feature type="compositionally biased region" description="Basic and acidic residues" evidence="1">
    <location>
        <begin position="1"/>
        <end position="20"/>
    </location>
</feature>
<feature type="region of interest" description="Disordered" evidence="1">
    <location>
        <begin position="92"/>
        <end position="119"/>
    </location>
</feature>
<comment type="caution">
    <text evidence="2">The sequence shown here is derived from an EMBL/GenBank/DDBJ whole genome shotgun (WGS) entry which is preliminary data.</text>
</comment>
<protein>
    <submittedName>
        <fullName evidence="2">Uncharacterized protein</fullName>
    </submittedName>
</protein>
<evidence type="ECO:0000313" key="2">
    <source>
        <dbReference type="EMBL" id="GFH55928.1"/>
    </source>
</evidence>
<keyword evidence="3" id="KW-1185">Reference proteome</keyword>